<protein>
    <submittedName>
        <fullName evidence="5">Putative sulfatase</fullName>
    </submittedName>
</protein>
<evidence type="ECO:0000259" key="3">
    <source>
        <dbReference type="Pfam" id="PF00884"/>
    </source>
</evidence>
<feature type="transmembrane region" description="Helical" evidence="2">
    <location>
        <begin position="59"/>
        <end position="81"/>
    </location>
</feature>
<proteinExistence type="inferred from homology"/>
<dbReference type="InterPro" id="IPR024588">
    <property type="entry name" value="YejM_N"/>
</dbReference>
<sequence>MLNQLRYLLPENSRQYREEISQRISWGHWFALFNIVVTLLISSRYAFNADWPNTLFGKLYFFISLFGHFSFVVFALYLLLLFPLSFLIKNNRAFRSISVIFATIGMTILLVDTEVFKRFYLHLSPLVWDLLVNPNDDGELTRQWQLLFVPMPLILLAEMLYSRWCWNKLRSFNRQKWGKYVAMLFLACFTATHLLYAWADMTLYRPITAQKANYPLSYPMTARSFLEKHGLIDRTVLEQQIEESGRLDTFYLNYPRKALQFVEPQHKPNVLFINLSGLKNEAITAETMPSLYQVSQNARRFTQHYNSSDSLSGSIVGLFYGLSGRYLDAILNEKAPSLLIARLQQLNYQFGLFSHNGFAEPIYHRALFAHFKLPKTKSNLEAIEKWKNWIGKRSDKAFFSYLDLQLPSGIDYAQQSKNLDWQFNDIWQTLEQQGLTQSTLIVITSDIAEQAVTSDNSFAQARIQVPMLIYWQGDNRTYSLPSSHLDIAPTLLSQFFGVTSPISDYAQGIDLTKENSRKWLLASNYKWNVAIMPNGEQFHINRKGDFEHFDLQGEKQTSRPPLALFLQLIQQSNLFIEK</sequence>
<feature type="transmembrane region" description="Helical" evidence="2">
    <location>
        <begin position="181"/>
        <end position="199"/>
    </location>
</feature>
<feature type="domain" description="Inner membrane protein YejM N-terminal" evidence="4">
    <location>
        <begin position="14"/>
        <end position="261"/>
    </location>
</feature>
<dbReference type="PANTHER" id="PTHR42693">
    <property type="entry name" value="ARYLSULFATASE FAMILY MEMBER"/>
    <property type="match status" value="1"/>
</dbReference>
<organism evidence="5 6">
    <name type="scientific">Glaesserella parasuis ZJ0906</name>
    <dbReference type="NCBI Taxonomy" id="1322346"/>
    <lineage>
        <taxon>Bacteria</taxon>
        <taxon>Pseudomonadati</taxon>
        <taxon>Pseudomonadota</taxon>
        <taxon>Gammaproteobacteria</taxon>
        <taxon>Pasteurellales</taxon>
        <taxon>Pasteurellaceae</taxon>
        <taxon>Glaesserella</taxon>
    </lineage>
</organism>
<dbReference type="Pfam" id="PF11893">
    <property type="entry name" value="DUF3413"/>
    <property type="match status" value="1"/>
</dbReference>
<dbReference type="Pfam" id="PF00884">
    <property type="entry name" value="Sulfatase"/>
    <property type="match status" value="1"/>
</dbReference>
<dbReference type="AlphaFoldDB" id="A0A806JDZ8"/>
<feature type="domain" description="Sulfatase N-terminal" evidence="3">
    <location>
        <begin position="412"/>
        <end position="497"/>
    </location>
</feature>
<dbReference type="InterPro" id="IPR000917">
    <property type="entry name" value="Sulfatase_N"/>
</dbReference>
<name>A0A806JDZ8_GLAPU</name>
<dbReference type="InterPro" id="IPR017850">
    <property type="entry name" value="Alkaline_phosphatase_core_sf"/>
</dbReference>
<dbReference type="InterPro" id="IPR050738">
    <property type="entry name" value="Sulfatase"/>
</dbReference>
<keyword evidence="2" id="KW-0812">Transmembrane</keyword>
<evidence type="ECO:0000256" key="2">
    <source>
        <dbReference type="SAM" id="Phobius"/>
    </source>
</evidence>
<reference evidence="5 6" key="1">
    <citation type="journal article" date="2013" name="PLoS ONE">
        <title>Complete Genome Analysis of a Haemophilus parasuis Serovar 12 Strain from China.</title>
        <authorList>
            <person name="Li Y."/>
            <person name="Kwok A.H."/>
            <person name="Jiang J."/>
            <person name="Zou Y."/>
            <person name="Zheng F."/>
            <person name="Chen P."/>
            <person name="Hou C."/>
            <person name="Leung F.C."/>
            <person name="Jiang P."/>
        </authorList>
    </citation>
    <scope>NUCLEOTIDE SEQUENCE [LARGE SCALE GENOMIC DNA]</scope>
    <source>
        <strain evidence="5 6">ZJ0906</strain>
    </source>
</reference>
<evidence type="ECO:0000259" key="4">
    <source>
        <dbReference type="Pfam" id="PF11893"/>
    </source>
</evidence>
<evidence type="ECO:0000313" key="6">
    <source>
        <dbReference type="Proteomes" id="UP000014672"/>
    </source>
</evidence>
<feature type="transmembrane region" description="Helical" evidence="2">
    <location>
        <begin position="26"/>
        <end position="47"/>
    </location>
</feature>
<gene>
    <name evidence="5" type="ORF">K756_05490</name>
</gene>
<dbReference type="KEGG" id="hpaz:K756_05490"/>
<dbReference type="SUPFAM" id="SSF53649">
    <property type="entry name" value="Alkaline phosphatase-like"/>
    <property type="match status" value="1"/>
</dbReference>
<dbReference type="Proteomes" id="UP000014672">
    <property type="component" value="Chromosome"/>
</dbReference>
<dbReference type="PIRSF" id="PIRSF004950">
    <property type="entry name" value="Mmb_sulf_HI0842"/>
    <property type="match status" value="1"/>
</dbReference>
<evidence type="ECO:0000256" key="1">
    <source>
        <dbReference type="ARBA" id="ARBA00008779"/>
    </source>
</evidence>
<feature type="transmembrane region" description="Helical" evidence="2">
    <location>
        <begin position="93"/>
        <end position="111"/>
    </location>
</feature>
<feature type="transmembrane region" description="Helical" evidence="2">
    <location>
        <begin position="144"/>
        <end position="161"/>
    </location>
</feature>
<dbReference type="GO" id="GO:0004065">
    <property type="term" value="F:arylsulfatase activity"/>
    <property type="evidence" value="ECO:0007669"/>
    <property type="project" value="TreeGrafter"/>
</dbReference>
<comment type="similarity">
    <text evidence="1">Belongs to the sulfatase family.</text>
</comment>
<dbReference type="PANTHER" id="PTHR42693:SF33">
    <property type="entry name" value="ARYLSULFATASE"/>
    <property type="match status" value="1"/>
</dbReference>
<evidence type="ECO:0000313" key="5">
    <source>
        <dbReference type="EMBL" id="AGO16292.1"/>
    </source>
</evidence>
<keyword evidence="2" id="KW-1133">Transmembrane helix</keyword>
<dbReference type="Gene3D" id="3.40.720.10">
    <property type="entry name" value="Alkaline Phosphatase, subunit A"/>
    <property type="match status" value="2"/>
</dbReference>
<dbReference type="InterPro" id="IPR012159">
    <property type="entry name" value="YejM-like"/>
</dbReference>
<dbReference type="EMBL" id="CP005384">
    <property type="protein sequence ID" value="AGO16292.1"/>
    <property type="molecule type" value="Genomic_DNA"/>
</dbReference>
<keyword evidence="2" id="KW-0472">Membrane</keyword>
<accession>A0A806JDZ8</accession>